<evidence type="ECO:0000313" key="5">
    <source>
        <dbReference type="EMBL" id="SEN00625.1"/>
    </source>
</evidence>
<dbReference type="InterPro" id="IPR039126">
    <property type="entry name" value="GGACT"/>
</dbReference>
<feature type="active site" description="Proton acceptor" evidence="2">
    <location>
        <position position="71"/>
    </location>
</feature>
<dbReference type="InterPro" id="IPR009288">
    <property type="entry name" value="AIG2-like_dom"/>
</dbReference>
<accession>A0A1H8D052</accession>
<organism evidence="5 6">
    <name type="scientific">Lihuaxuella thermophila</name>
    <dbReference type="NCBI Taxonomy" id="1173111"/>
    <lineage>
        <taxon>Bacteria</taxon>
        <taxon>Bacillati</taxon>
        <taxon>Bacillota</taxon>
        <taxon>Bacilli</taxon>
        <taxon>Bacillales</taxon>
        <taxon>Thermoactinomycetaceae</taxon>
        <taxon>Lihuaxuella</taxon>
    </lineage>
</organism>
<reference evidence="5 6" key="1">
    <citation type="submission" date="2016-10" db="EMBL/GenBank/DDBJ databases">
        <authorList>
            <person name="de Groot N.N."/>
        </authorList>
    </citation>
    <scope>NUCLEOTIDE SEQUENCE [LARGE SCALE GENOMIC DNA]</scope>
    <source>
        <strain evidence="5 6">DSM 46701</strain>
    </source>
</reference>
<dbReference type="Gene3D" id="3.10.490.10">
    <property type="entry name" value="Gamma-glutamyl cyclotransferase-like"/>
    <property type="match status" value="1"/>
</dbReference>
<dbReference type="STRING" id="1173111.SAMN05444955_104217"/>
<dbReference type="GO" id="GO:0061929">
    <property type="term" value="F:gamma-glutamylaminecyclotransferase activity"/>
    <property type="evidence" value="ECO:0007669"/>
    <property type="project" value="InterPro"/>
</dbReference>
<sequence>MNLFVYGTLRRGMSNAGYLRDAKLIAAKAWTEGKLYDTRRGYPGLVPGQGTVYGEIYRIHRMQIKQVDDLEDYYGPGHPQNMYERKLKRVATDHGFVWAYLYYYCDQEKLMKTGIWIPGGDWCSYAGKKKG</sequence>
<name>A0A1H8D052_9BACL</name>
<dbReference type="EMBL" id="FOCQ01000004">
    <property type="protein sequence ID" value="SEN00625.1"/>
    <property type="molecule type" value="Genomic_DNA"/>
</dbReference>
<dbReference type="Pfam" id="PF06094">
    <property type="entry name" value="GGACT"/>
    <property type="match status" value="1"/>
</dbReference>
<dbReference type="PANTHER" id="PTHR12510">
    <property type="entry name" value="TROPONIN C-AKIN-1 PROTEIN"/>
    <property type="match status" value="1"/>
</dbReference>
<evidence type="ECO:0000256" key="2">
    <source>
        <dbReference type="PIRSR" id="PIRSR639126-1"/>
    </source>
</evidence>
<dbReference type="InterPro" id="IPR013024">
    <property type="entry name" value="GGCT-like"/>
</dbReference>
<dbReference type="AlphaFoldDB" id="A0A1H8D052"/>
<evidence type="ECO:0000313" key="6">
    <source>
        <dbReference type="Proteomes" id="UP000199695"/>
    </source>
</evidence>
<dbReference type="RefSeq" id="WP_170839770.1">
    <property type="nucleotide sequence ID" value="NZ_FOCQ01000004.1"/>
</dbReference>
<dbReference type="Proteomes" id="UP000199695">
    <property type="component" value="Unassembled WGS sequence"/>
</dbReference>
<comment type="similarity">
    <text evidence="1 3">Belongs to the gamma-glutamylcyclotransferase family.</text>
</comment>
<protein>
    <recommendedName>
        <fullName evidence="3">Gamma-glutamylcyclotransferase family protein</fullName>
    </recommendedName>
</protein>
<keyword evidence="6" id="KW-1185">Reference proteome</keyword>
<dbReference type="CDD" id="cd06661">
    <property type="entry name" value="GGCT_like"/>
    <property type="match status" value="1"/>
</dbReference>
<dbReference type="InterPro" id="IPR036568">
    <property type="entry name" value="GGCT-like_sf"/>
</dbReference>
<dbReference type="PANTHER" id="PTHR12510:SF4">
    <property type="entry name" value="GAMMA-GLUTAMYLAMINECYCLOTRANSFERASE"/>
    <property type="match status" value="1"/>
</dbReference>
<evidence type="ECO:0000256" key="3">
    <source>
        <dbReference type="RuleBase" id="RU367036"/>
    </source>
</evidence>
<evidence type="ECO:0000259" key="4">
    <source>
        <dbReference type="Pfam" id="PF06094"/>
    </source>
</evidence>
<gene>
    <name evidence="5" type="ORF">SAMN05444955_104217</name>
</gene>
<keyword evidence="5" id="KW-0808">Transferase</keyword>
<evidence type="ECO:0000256" key="1">
    <source>
        <dbReference type="ARBA" id="ARBA00008861"/>
    </source>
</evidence>
<dbReference type="GO" id="GO:0016740">
    <property type="term" value="F:transferase activity"/>
    <property type="evidence" value="ECO:0007669"/>
    <property type="project" value="UniProtKB-KW"/>
</dbReference>
<dbReference type="SUPFAM" id="SSF110857">
    <property type="entry name" value="Gamma-glutamyl cyclotransferase-like"/>
    <property type="match status" value="1"/>
</dbReference>
<feature type="domain" description="Gamma-glutamylcyclotransferase AIG2-like" evidence="4">
    <location>
        <begin position="3"/>
        <end position="123"/>
    </location>
</feature>
<dbReference type="GO" id="GO:0005829">
    <property type="term" value="C:cytosol"/>
    <property type="evidence" value="ECO:0007669"/>
    <property type="project" value="TreeGrafter"/>
</dbReference>
<proteinExistence type="inferred from homology"/>